<proteinExistence type="predicted"/>
<dbReference type="RefSeq" id="WP_136498138.1">
    <property type="nucleotide sequence ID" value="NZ_CP046053.1"/>
</dbReference>
<geneLocation type="plasmid" evidence="2">
    <name>unnamed1</name>
</geneLocation>
<keyword evidence="2" id="KW-0614">Plasmid</keyword>
<dbReference type="Proteomes" id="UP000309061">
    <property type="component" value="Plasmid unnamed1"/>
</dbReference>
<evidence type="ECO:0000313" key="3">
    <source>
        <dbReference type="Proteomes" id="UP000309061"/>
    </source>
</evidence>
<sequence>MATRCATETVVTISIVIAIPLLLDRRSAHLRRHHLDWRPAGSARSAGEGIARGNIRRDGFHRP</sequence>
<evidence type="ECO:0000313" key="2">
    <source>
        <dbReference type="EMBL" id="QGM48255.1"/>
    </source>
</evidence>
<gene>
    <name evidence="2" type="ORF">H2LOC_020940</name>
</gene>
<organism evidence="2 3">
    <name type="scientific">Methylocystis heyeri</name>
    <dbReference type="NCBI Taxonomy" id="391905"/>
    <lineage>
        <taxon>Bacteria</taxon>
        <taxon>Pseudomonadati</taxon>
        <taxon>Pseudomonadota</taxon>
        <taxon>Alphaproteobacteria</taxon>
        <taxon>Hyphomicrobiales</taxon>
        <taxon>Methylocystaceae</taxon>
        <taxon>Methylocystis</taxon>
    </lineage>
</organism>
<protein>
    <submittedName>
        <fullName evidence="2">Uncharacterized protein</fullName>
    </submittedName>
</protein>
<accession>A0A6B8KM83</accession>
<reference evidence="2 3" key="1">
    <citation type="submission" date="2019-11" db="EMBL/GenBank/DDBJ databases">
        <title>The genome sequence of Methylocystis heyeri.</title>
        <authorList>
            <person name="Oshkin I.Y."/>
            <person name="Miroshnikov K."/>
            <person name="Dedysh S.N."/>
        </authorList>
    </citation>
    <scope>NUCLEOTIDE SEQUENCE [LARGE SCALE GENOMIC DNA]</scope>
    <source>
        <strain evidence="2 3">H2</strain>
        <plasmid evidence="2 3">unnamed1</plasmid>
    </source>
</reference>
<name>A0A6B8KM83_9HYPH</name>
<dbReference type="EMBL" id="CP046053">
    <property type="protein sequence ID" value="QGM48255.1"/>
    <property type="molecule type" value="Genomic_DNA"/>
</dbReference>
<dbReference type="KEGG" id="mhey:H2LOC_020940"/>
<feature type="region of interest" description="Disordered" evidence="1">
    <location>
        <begin position="40"/>
        <end position="63"/>
    </location>
</feature>
<keyword evidence="3" id="KW-1185">Reference proteome</keyword>
<dbReference type="AlphaFoldDB" id="A0A6B8KM83"/>
<evidence type="ECO:0000256" key="1">
    <source>
        <dbReference type="SAM" id="MobiDB-lite"/>
    </source>
</evidence>